<name>A0ABX3ZH24_9BACL</name>
<gene>
    <name evidence="1" type="ORF">CBM15_09070</name>
</gene>
<comment type="caution">
    <text evidence="1">The sequence shown here is derived from an EMBL/GenBank/DDBJ whole genome shotgun (WGS) entry which is preliminary data.</text>
</comment>
<sequence>MSYFEKGYQMYVEKCEQFGLQPVNFRYYVNQLSHQQLLAYNGYAMEQEMRQHD</sequence>
<dbReference type="EMBL" id="NHNT01000005">
    <property type="protein sequence ID" value="OUZ39009.1"/>
    <property type="molecule type" value="Genomic_DNA"/>
</dbReference>
<keyword evidence="2" id="KW-1185">Reference proteome</keyword>
<dbReference type="RefSeq" id="WP_087617224.1">
    <property type="nucleotide sequence ID" value="NZ_JAFBEY010000001.1"/>
</dbReference>
<protein>
    <submittedName>
        <fullName evidence="1">Transcriptional regulator</fullName>
    </submittedName>
</protein>
<evidence type="ECO:0000313" key="1">
    <source>
        <dbReference type="EMBL" id="OUZ39009.1"/>
    </source>
</evidence>
<proteinExistence type="predicted"/>
<organism evidence="1 2">
    <name type="scientific">Solibacillus kalamii</name>
    <dbReference type="NCBI Taxonomy" id="1748298"/>
    <lineage>
        <taxon>Bacteria</taxon>
        <taxon>Bacillati</taxon>
        <taxon>Bacillota</taxon>
        <taxon>Bacilli</taxon>
        <taxon>Bacillales</taxon>
        <taxon>Caryophanaceae</taxon>
        <taxon>Solibacillus</taxon>
    </lineage>
</organism>
<accession>A0ABX3ZH24</accession>
<dbReference type="Proteomes" id="UP000196594">
    <property type="component" value="Unassembled WGS sequence"/>
</dbReference>
<evidence type="ECO:0000313" key="2">
    <source>
        <dbReference type="Proteomes" id="UP000196594"/>
    </source>
</evidence>
<reference evidence="1 2" key="1">
    <citation type="journal article" date="2017" name="Int. J. Syst. Evol. Microbiol.">
        <title>Solibacillus kalamii sp. nov., isolated from a high-efficiency particulate arrestance filter system used in the International Space Station.</title>
        <authorList>
            <person name="Checinska Sielaff A."/>
            <person name="Kumar R.M."/>
            <person name="Pal D."/>
            <person name="Mayilraj S."/>
            <person name="Venkateswaran K."/>
        </authorList>
    </citation>
    <scope>NUCLEOTIDE SEQUENCE [LARGE SCALE GENOMIC DNA]</scope>
    <source>
        <strain evidence="1 2">ISSFR-015</strain>
    </source>
</reference>